<dbReference type="InterPro" id="IPR020635">
    <property type="entry name" value="Tyr_kinase_cat_dom"/>
</dbReference>
<dbReference type="Proteomes" id="UP000614601">
    <property type="component" value="Unassembled WGS sequence"/>
</dbReference>
<evidence type="ECO:0000259" key="4">
    <source>
        <dbReference type="PROSITE" id="PS50011"/>
    </source>
</evidence>
<organism evidence="5 6">
    <name type="scientific">Bursaphelenchus okinawaensis</name>
    <dbReference type="NCBI Taxonomy" id="465554"/>
    <lineage>
        <taxon>Eukaryota</taxon>
        <taxon>Metazoa</taxon>
        <taxon>Ecdysozoa</taxon>
        <taxon>Nematoda</taxon>
        <taxon>Chromadorea</taxon>
        <taxon>Rhabditida</taxon>
        <taxon>Tylenchina</taxon>
        <taxon>Tylenchomorpha</taxon>
        <taxon>Aphelenchoidea</taxon>
        <taxon>Aphelenchoididae</taxon>
        <taxon>Bursaphelenchus</taxon>
    </lineage>
</organism>
<dbReference type="Gene3D" id="3.30.505.10">
    <property type="entry name" value="SH2 domain"/>
    <property type="match status" value="1"/>
</dbReference>
<dbReference type="InterPro" id="IPR000719">
    <property type="entry name" value="Prot_kinase_dom"/>
</dbReference>
<dbReference type="Proteomes" id="UP000783686">
    <property type="component" value="Unassembled WGS sequence"/>
</dbReference>
<protein>
    <recommendedName>
        <fullName evidence="4">Protein kinase domain-containing protein</fullName>
    </recommendedName>
</protein>
<evidence type="ECO:0000256" key="1">
    <source>
        <dbReference type="ARBA" id="ARBA00022741"/>
    </source>
</evidence>
<reference evidence="5" key="1">
    <citation type="submission" date="2020-09" db="EMBL/GenBank/DDBJ databases">
        <authorList>
            <person name="Kikuchi T."/>
        </authorList>
    </citation>
    <scope>NUCLEOTIDE SEQUENCE</scope>
    <source>
        <strain evidence="5">SH1</strain>
    </source>
</reference>
<evidence type="ECO:0000256" key="3">
    <source>
        <dbReference type="SAM" id="MobiDB-lite"/>
    </source>
</evidence>
<feature type="region of interest" description="Disordered" evidence="3">
    <location>
        <begin position="507"/>
        <end position="569"/>
    </location>
</feature>
<sequence length="569" mass="64190">MLGEEGKEVEPSPTFVEKQLLALHISLKLEVDEEKRKVTQLLGILRQVRAQLPEAAVKTLDASQNSQLEETGNDDNVSRDDLTELERERDALQADVVKYRHLCGLLRARLEQYNLMLSSAQKEDSVPPNEAGESNCLLKKGDFAVRFDVRKKSFVSMIKGLSSVHHERLSEEGGRWHSVRKPKRKFNTINEFVEHHKKNAFLFDGEEVTIMNVNTRPFWMLTKSEMHLEKTKLEDEAEEQNAEMVTEATVMKDFKHSHVISFYGICCDESPIMIAMEFCPGGSLSSHLKKQLDAITVGERVRYCFETALGMEFLHTKELIHRDLAARNVLISSEGMLKISDFGMSKIVNVLAGERVRNLKKPLRWTAPEAVSDEAPCYTWASDVWAWGVMLYEIFGNGAQPFAEIDNDKVRAMILSCKMLPMPDKTPEEIRLLTKNGIFLKDTQVRMSFTKIVLMLRVWELKYKPPEFGLATVFQIPGVQAVAPKDLEDKMDQIGCLIGDKGVSLSTARGGSKSPVFHSAKSNPLEAQKAHGSGRKVPSKKHSAESPKSSKKKHKKKSKSPTKKPKTKV</sequence>
<dbReference type="CDD" id="cd00173">
    <property type="entry name" value="SH2"/>
    <property type="match status" value="1"/>
</dbReference>
<dbReference type="PRINTS" id="PR00109">
    <property type="entry name" value="TYRKINASE"/>
</dbReference>
<dbReference type="Pfam" id="PF07714">
    <property type="entry name" value="PK_Tyr_Ser-Thr"/>
    <property type="match status" value="1"/>
</dbReference>
<dbReference type="PANTHER" id="PTHR24418">
    <property type="entry name" value="TYROSINE-PROTEIN KINASE"/>
    <property type="match status" value="1"/>
</dbReference>
<dbReference type="SMART" id="SM00219">
    <property type="entry name" value="TyrKc"/>
    <property type="match status" value="1"/>
</dbReference>
<evidence type="ECO:0000313" key="6">
    <source>
        <dbReference type="Proteomes" id="UP000614601"/>
    </source>
</evidence>
<dbReference type="InterPro" id="IPR001245">
    <property type="entry name" value="Ser-Thr/Tyr_kinase_cat_dom"/>
</dbReference>
<evidence type="ECO:0000256" key="2">
    <source>
        <dbReference type="ARBA" id="ARBA00022840"/>
    </source>
</evidence>
<accession>A0A811L906</accession>
<dbReference type="Gene3D" id="1.10.510.10">
    <property type="entry name" value="Transferase(Phosphotransferase) domain 1"/>
    <property type="match status" value="1"/>
</dbReference>
<dbReference type="SUPFAM" id="SSF55550">
    <property type="entry name" value="SH2 domain"/>
    <property type="match status" value="1"/>
</dbReference>
<feature type="compositionally biased region" description="Polar residues" evidence="3">
    <location>
        <begin position="61"/>
        <end position="70"/>
    </location>
</feature>
<dbReference type="InterPro" id="IPR011009">
    <property type="entry name" value="Kinase-like_dom_sf"/>
</dbReference>
<feature type="compositionally biased region" description="Basic residues" evidence="3">
    <location>
        <begin position="532"/>
        <end position="541"/>
    </location>
</feature>
<dbReference type="EMBL" id="CAJFCW020000005">
    <property type="protein sequence ID" value="CAG9119744.1"/>
    <property type="molecule type" value="Genomic_DNA"/>
</dbReference>
<name>A0A811L906_9BILA</name>
<keyword evidence="2" id="KW-0067">ATP-binding</keyword>
<dbReference type="InterPro" id="IPR036860">
    <property type="entry name" value="SH2_dom_sf"/>
</dbReference>
<dbReference type="AlphaFoldDB" id="A0A811L906"/>
<dbReference type="PROSITE" id="PS50011">
    <property type="entry name" value="PROTEIN_KINASE_DOM"/>
    <property type="match status" value="1"/>
</dbReference>
<dbReference type="GO" id="GO:0005524">
    <property type="term" value="F:ATP binding"/>
    <property type="evidence" value="ECO:0007669"/>
    <property type="project" value="UniProtKB-KW"/>
</dbReference>
<dbReference type="GO" id="GO:0004713">
    <property type="term" value="F:protein tyrosine kinase activity"/>
    <property type="evidence" value="ECO:0007669"/>
    <property type="project" value="InterPro"/>
</dbReference>
<dbReference type="InterPro" id="IPR008266">
    <property type="entry name" value="Tyr_kinase_AS"/>
</dbReference>
<dbReference type="OrthoDB" id="535945at2759"/>
<feature type="region of interest" description="Disordered" evidence="3">
    <location>
        <begin position="60"/>
        <end position="79"/>
    </location>
</feature>
<feature type="domain" description="Protein kinase" evidence="4">
    <location>
        <begin position="132"/>
        <end position="458"/>
    </location>
</feature>
<keyword evidence="6" id="KW-1185">Reference proteome</keyword>
<dbReference type="PROSITE" id="PS00109">
    <property type="entry name" value="PROTEIN_KINASE_TYR"/>
    <property type="match status" value="1"/>
</dbReference>
<dbReference type="SUPFAM" id="SSF56112">
    <property type="entry name" value="Protein kinase-like (PK-like)"/>
    <property type="match status" value="1"/>
</dbReference>
<feature type="compositionally biased region" description="Basic residues" evidence="3">
    <location>
        <begin position="549"/>
        <end position="569"/>
    </location>
</feature>
<dbReference type="InterPro" id="IPR050198">
    <property type="entry name" value="Non-receptor_tyrosine_kinases"/>
</dbReference>
<comment type="caution">
    <text evidence="5">The sequence shown here is derived from an EMBL/GenBank/DDBJ whole genome shotgun (WGS) entry which is preliminary data.</text>
</comment>
<dbReference type="EMBL" id="CAJFDH010000005">
    <property type="protein sequence ID" value="CAD5224202.1"/>
    <property type="molecule type" value="Genomic_DNA"/>
</dbReference>
<keyword evidence="1" id="KW-0547">Nucleotide-binding</keyword>
<evidence type="ECO:0000313" key="5">
    <source>
        <dbReference type="EMBL" id="CAD5224202.1"/>
    </source>
</evidence>
<proteinExistence type="predicted"/>
<gene>
    <name evidence="5" type="ORF">BOKJ2_LOCUS10961</name>
</gene>